<feature type="domain" description="AB hydrolase-1" evidence="3">
    <location>
        <begin position="52"/>
        <end position="159"/>
    </location>
</feature>
<dbReference type="PANTHER" id="PTHR43798">
    <property type="entry name" value="MONOACYLGLYCEROL LIPASE"/>
    <property type="match status" value="1"/>
</dbReference>
<evidence type="ECO:0000256" key="2">
    <source>
        <dbReference type="ARBA" id="ARBA00022801"/>
    </source>
</evidence>
<dbReference type="SUPFAM" id="SSF53474">
    <property type="entry name" value="alpha/beta-Hydrolases"/>
    <property type="match status" value="1"/>
</dbReference>
<dbReference type="InterPro" id="IPR029058">
    <property type="entry name" value="AB_hydrolase_fold"/>
</dbReference>
<proteinExistence type="inferred from homology"/>
<dbReference type="InterPro" id="IPR050266">
    <property type="entry name" value="AB_hydrolase_sf"/>
</dbReference>
<keyword evidence="2 4" id="KW-0378">Hydrolase</keyword>
<sequence length="345" mass="39849">MLHIIKSSKIISKINVCNVRYITTQVEFKEVAIKVPWGHISGKWWGPTDVRPVLTIHGWQDNCGTFDRLIPHLNKNIGYLCIDLPGHGYSSHIPPGMFYHVTNYLILVHYLVKYFQWPKVSLMGHSLGGITSYLYSMVYPQNVDFVICIDAAKPMIRKNQNVHMANTIEKFLIYEKFTHSDMEPPSYTIEEIKKKISTPNNDSVMLEYAHHLMERNVAPSKHHPGKYYFTRDPRLKTGGLLNFSQDELTEYAQYMVSPIFIAKAKGGSYYEAKENFYEVLDVLKRSSVDCDFHYVEGSHHVHLNNPEVVGPLIKQFIQRHNIEDRSIGGIKYEIVNNIKTSNMKL</sequence>
<dbReference type="InterPro" id="IPR000073">
    <property type="entry name" value="AB_hydrolase_1"/>
</dbReference>
<evidence type="ECO:0000259" key="3">
    <source>
        <dbReference type="Pfam" id="PF00561"/>
    </source>
</evidence>
<organism evidence="4">
    <name type="scientific">Anoplophora glabripennis</name>
    <name type="common">Asian longhorn beetle</name>
    <name type="synonym">Anoplophora nobilis</name>
    <dbReference type="NCBI Taxonomy" id="217634"/>
    <lineage>
        <taxon>Eukaryota</taxon>
        <taxon>Metazoa</taxon>
        <taxon>Ecdysozoa</taxon>
        <taxon>Arthropoda</taxon>
        <taxon>Hexapoda</taxon>
        <taxon>Insecta</taxon>
        <taxon>Pterygota</taxon>
        <taxon>Neoptera</taxon>
        <taxon>Endopterygota</taxon>
        <taxon>Coleoptera</taxon>
        <taxon>Polyphaga</taxon>
        <taxon>Cucujiformia</taxon>
        <taxon>Chrysomeloidea</taxon>
        <taxon>Cerambycidae</taxon>
        <taxon>Lamiinae</taxon>
        <taxon>Lamiini</taxon>
        <taxon>Anoplophora</taxon>
    </lineage>
</organism>
<evidence type="ECO:0000256" key="1">
    <source>
        <dbReference type="ARBA" id="ARBA00008645"/>
    </source>
</evidence>
<accession>V5GXC7</accession>
<protein>
    <submittedName>
        <fullName evidence="4">Putative serine hydrolase</fullName>
    </submittedName>
</protein>
<dbReference type="AlphaFoldDB" id="V5GXC7"/>
<dbReference type="EMBL" id="GALX01003523">
    <property type="protein sequence ID" value="JAB64943.1"/>
    <property type="molecule type" value="Transcribed_RNA"/>
</dbReference>
<dbReference type="GO" id="GO:0016787">
    <property type="term" value="F:hydrolase activity"/>
    <property type="evidence" value="ECO:0007669"/>
    <property type="project" value="UniProtKB-KW"/>
</dbReference>
<dbReference type="Pfam" id="PF00561">
    <property type="entry name" value="Abhydrolase_1"/>
    <property type="match status" value="1"/>
</dbReference>
<comment type="similarity">
    <text evidence="1">Belongs to the AB hydrolase superfamily.</text>
</comment>
<dbReference type="Gene3D" id="3.40.50.1820">
    <property type="entry name" value="alpha/beta hydrolase"/>
    <property type="match status" value="1"/>
</dbReference>
<name>V5GXC7_ANOGL</name>
<dbReference type="PANTHER" id="PTHR43798:SF14">
    <property type="entry name" value="SERINE HYDROLASE-LIKE PROTEIN DDB_G0286239"/>
    <property type="match status" value="1"/>
</dbReference>
<reference evidence="4" key="1">
    <citation type="submission" date="2013-07" db="EMBL/GenBank/DDBJ databases">
        <title>Midgut Transcriptome Profiling of Anoplphora glabripennis, a Lignocellulose Degrading, Wood-Boring Cerambycid.</title>
        <authorList>
            <person name="Scully E.D."/>
            <person name="Hoover K."/>
            <person name="Carlson J.E."/>
            <person name="Tien M."/>
            <person name="Geib S.M."/>
        </authorList>
    </citation>
    <scope>NUCLEOTIDE SEQUENCE</scope>
</reference>
<gene>
    <name evidence="4" type="primary">KRAK</name>
</gene>
<dbReference type="GO" id="GO:0016020">
    <property type="term" value="C:membrane"/>
    <property type="evidence" value="ECO:0007669"/>
    <property type="project" value="TreeGrafter"/>
</dbReference>
<evidence type="ECO:0000313" key="4">
    <source>
        <dbReference type="EMBL" id="JAB64943.1"/>
    </source>
</evidence>